<feature type="region of interest" description="Disordered" evidence="1">
    <location>
        <begin position="399"/>
        <end position="436"/>
    </location>
</feature>
<dbReference type="EMBL" id="LCUC01000091">
    <property type="protein sequence ID" value="KKY37283.1"/>
    <property type="molecule type" value="Genomic_DNA"/>
</dbReference>
<sequence>MPTSNTRKKVRKLLKELWELQTEDVPMTASTLLKIKYLLGSTTRCNRIDVISPKFLADLPTCPLEITDSRLPKFIQTSHFIRCQLEDQKLTGSRSHHCHQDPIALPAILSFLDLFCSSKGTPRKYSHATQFRWHCSLTHRTHVIFAFVDFKMKSRVYSIEELLNLRASAAPDVLVSVSQGNQLAEMVRNKSRVNSVSSRSYNSNSLKRDRKKTMDDSSTASEEVIFKGNMSRRPVKQDSAPINGTDNAKAPRPASVPTLLDQPGTADVTPAPEPPQLMEWKYRGRSGSEAMVNEPLPAPTGLTAQHSEGFQRFYKAVVSPTHVRVTAGGRIVPNTRNPASPTAKRPKDTESVTNDEKTESGPAPASVPKQPAAVMGMPQAMPFFYPGYAVPTATTANNAEEAARKENLNKKAEDYKASSESQSGKSGIKLSPPQQFDHSKPFMYNGQQWMFPMFPAPYPGFLGMPPPGQITRKQVDGLRANLKYHEDQLQYNKHQIDENDMERKIELLNHDIERFEKVFQAQTEFEEKHYPKTEKDKDEAASSSGRSSVPSSKTQSQSEESKESKESKATTMTSTSQSQSKLRKKDRSRDSVGINSNKSSNASYTLEDSAQDRLLASIQAGKKSSLPSGAARNGQAWKTAKVEGGITQEQLEAAEKKLVAAGSKAWCVPQEVNGTSRQPPHGGSPRGHDGLGVPYLVGTLPRGVNPYAGHRLEYEYSRKLTDEELQARHLYFGKAPRSVSQGLPKYDGRNFYPPSPAKHITPSESPSVRCVRVPFDVSQVDYGFAAPDDREIDPFRAVATDDTLSKCEGVFVSSKASSRALEESKKLQETDVSHESISEASVTETKSLDFTDARSNGTSSKLWQSMVKRGFTASDVLPSTVTSTTAQGYLPHFTGHASASLSPTLSGTITSPIRDPSAKDADTNPNGSTFMAPKSGENAPPVPADRISISETIRNMVGMKSPAWAH</sequence>
<evidence type="ECO:0000313" key="2">
    <source>
        <dbReference type="EMBL" id="KKY37283.1"/>
    </source>
</evidence>
<evidence type="ECO:0000256" key="1">
    <source>
        <dbReference type="SAM" id="MobiDB-lite"/>
    </source>
</evidence>
<proteinExistence type="predicted"/>
<dbReference type="AlphaFoldDB" id="A0A0G2HQX2"/>
<feature type="compositionally biased region" description="Polar residues" evidence="1">
    <location>
        <begin position="900"/>
        <end position="911"/>
    </location>
</feature>
<accession>A0A0G2HQX2</accession>
<feature type="compositionally biased region" description="Basic and acidic residues" evidence="1">
    <location>
        <begin position="822"/>
        <end position="837"/>
    </location>
</feature>
<keyword evidence="3" id="KW-1185">Reference proteome</keyword>
<reference evidence="2 3" key="2">
    <citation type="submission" date="2015-05" db="EMBL/GenBank/DDBJ databases">
        <authorList>
            <person name="Morales-Cruz A."/>
            <person name="Amrine K.C."/>
            <person name="Cantu D."/>
        </authorList>
    </citation>
    <scope>NUCLEOTIDE SEQUENCE [LARGE SCALE GENOMIC DNA]</scope>
    <source>
        <strain evidence="2">DA912</strain>
    </source>
</reference>
<feature type="region of interest" description="Disordered" evidence="1">
    <location>
        <begin position="526"/>
        <end position="605"/>
    </location>
</feature>
<feature type="compositionally biased region" description="Polar residues" evidence="1">
    <location>
        <begin position="593"/>
        <end position="605"/>
    </location>
</feature>
<feature type="region of interest" description="Disordered" evidence="1">
    <location>
        <begin position="822"/>
        <end position="845"/>
    </location>
</feature>
<protein>
    <submittedName>
        <fullName evidence="2">Uncharacterized protein</fullName>
    </submittedName>
</protein>
<reference evidence="2 3" key="1">
    <citation type="submission" date="2015-05" db="EMBL/GenBank/DDBJ databases">
        <title>Distinctive expansion of gene families associated with plant cell wall degradation and secondary metabolism in the genomes of grapevine trunk pathogens.</title>
        <authorList>
            <person name="Lawrence D.P."/>
            <person name="Travadon R."/>
            <person name="Rolshausen P.E."/>
            <person name="Baumgartner K."/>
        </authorList>
    </citation>
    <scope>NUCLEOTIDE SEQUENCE [LARGE SCALE GENOMIC DNA]</scope>
    <source>
        <strain evidence="2">DA912</strain>
    </source>
</reference>
<organism evidence="2 3">
    <name type="scientific">Diaporthe ampelina</name>
    <dbReference type="NCBI Taxonomy" id="1214573"/>
    <lineage>
        <taxon>Eukaryota</taxon>
        <taxon>Fungi</taxon>
        <taxon>Dikarya</taxon>
        <taxon>Ascomycota</taxon>
        <taxon>Pezizomycotina</taxon>
        <taxon>Sordariomycetes</taxon>
        <taxon>Sordariomycetidae</taxon>
        <taxon>Diaporthales</taxon>
        <taxon>Diaporthaceae</taxon>
        <taxon>Diaporthe</taxon>
    </lineage>
</organism>
<name>A0A0G2HQX2_9PEZI</name>
<dbReference type="Proteomes" id="UP000034680">
    <property type="component" value="Unassembled WGS sequence"/>
</dbReference>
<dbReference type="STRING" id="1214573.A0A0G2HQX2"/>
<feature type="region of interest" description="Disordered" evidence="1">
    <location>
        <begin position="188"/>
        <end position="276"/>
    </location>
</feature>
<feature type="compositionally biased region" description="Low complexity" evidence="1">
    <location>
        <begin position="192"/>
        <end position="205"/>
    </location>
</feature>
<feature type="region of interest" description="Disordered" evidence="1">
    <location>
        <begin position="327"/>
        <end position="370"/>
    </location>
</feature>
<feature type="compositionally biased region" description="Basic and acidic residues" evidence="1">
    <location>
        <begin position="401"/>
        <end position="417"/>
    </location>
</feature>
<dbReference type="OrthoDB" id="5401902at2759"/>
<feature type="region of interest" description="Disordered" evidence="1">
    <location>
        <begin position="900"/>
        <end position="944"/>
    </location>
</feature>
<feature type="compositionally biased region" description="Basic and acidic residues" evidence="1">
    <location>
        <begin position="559"/>
        <end position="568"/>
    </location>
</feature>
<feature type="compositionally biased region" description="Basic and acidic residues" evidence="1">
    <location>
        <begin position="526"/>
        <end position="540"/>
    </location>
</feature>
<feature type="compositionally biased region" description="Basic and acidic residues" evidence="1">
    <location>
        <begin position="345"/>
        <end position="359"/>
    </location>
</feature>
<gene>
    <name evidence="2" type="ORF">UCDDA912_g02741</name>
</gene>
<feature type="compositionally biased region" description="Low complexity" evidence="1">
    <location>
        <begin position="569"/>
        <end position="580"/>
    </location>
</feature>
<feature type="compositionally biased region" description="Low complexity" evidence="1">
    <location>
        <begin position="542"/>
        <end position="558"/>
    </location>
</feature>
<comment type="caution">
    <text evidence="2">The sequence shown here is derived from an EMBL/GenBank/DDBJ whole genome shotgun (WGS) entry which is preliminary data.</text>
</comment>
<evidence type="ECO:0000313" key="3">
    <source>
        <dbReference type="Proteomes" id="UP000034680"/>
    </source>
</evidence>